<dbReference type="SFLD" id="SFLDS00029">
    <property type="entry name" value="Radical_SAM"/>
    <property type="match status" value="1"/>
</dbReference>
<proteinExistence type="predicted"/>
<dbReference type="SUPFAM" id="SSF102114">
    <property type="entry name" value="Radical SAM enzymes"/>
    <property type="match status" value="1"/>
</dbReference>
<dbReference type="KEGG" id="ima:PO878_15400"/>
<dbReference type="PANTHER" id="PTHR11228">
    <property type="entry name" value="RADICAL SAM DOMAIN PROTEIN"/>
    <property type="match status" value="1"/>
</dbReference>
<reference evidence="7" key="1">
    <citation type="submission" date="2023-01" db="EMBL/GenBank/DDBJ databases">
        <title>The diversity of Class Acidimicrobiia in South China Sea sediment environments and the proposal of Iamia marina sp. nov., a novel species of the genus Iamia.</title>
        <authorList>
            <person name="He Y."/>
            <person name="Tian X."/>
        </authorList>
    </citation>
    <scope>NUCLEOTIDE SEQUENCE</scope>
    <source>
        <strain evidence="7">DSM 19957</strain>
    </source>
</reference>
<dbReference type="CDD" id="cd21109">
    <property type="entry name" value="SPASM"/>
    <property type="match status" value="1"/>
</dbReference>
<protein>
    <submittedName>
        <fullName evidence="7">SPASM domain-containing protein</fullName>
    </submittedName>
</protein>
<dbReference type="PANTHER" id="PTHR11228:SF7">
    <property type="entry name" value="PQQA PEPTIDE CYCLASE"/>
    <property type="match status" value="1"/>
</dbReference>
<dbReference type="InterPro" id="IPR050377">
    <property type="entry name" value="Radical_SAM_PqqE_MftC-like"/>
</dbReference>
<dbReference type="Pfam" id="PF04055">
    <property type="entry name" value="Radical_SAM"/>
    <property type="match status" value="1"/>
</dbReference>
<dbReference type="EMBL" id="CP116942">
    <property type="protein sequence ID" value="WCO65888.1"/>
    <property type="molecule type" value="Genomic_DNA"/>
</dbReference>
<evidence type="ECO:0000256" key="2">
    <source>
        <dbReference type="ARBA" id="ARBA00022723"/>
    </source>
</evidence>
<dbReference type="InterPro" id="IPR058240">
    <property type="entry name" value="rSAM_sf"/>
</dbReference>
<dbReference type="GO" id="GO:0003824">
    <property type="term" value="F:catalytic activity"/>
    <property type="evidence" value="ECO:0007669"/>
    <property type="project" value="InterPro"/>
</dbReference>
<dbReference type="GO" id="GO:0046872">
    <property type="term" value="F:metal ion binding"/>
    <property type="evidence" value="ECO:0007669"/>
    <property type="project" value="UniProtKB-KW"/>
</dbReference>
<dbReference type="Proteomes" id="UP001216390">
    <property type="component" value="Chromosome"/>
</dbReference>
<feature type="domain" description="4Fe4S-binding SPASM" evidence="6">
    <location>
        <begin position="12"/>
        <end position="74"/>
    </location>
</feature>
<dbReference type="AlphaFoldDB" id="A0AAF0BUA8"/>
<dbReference type="Pfam" id="PF13186">
    <property type="entry name" value="SPASM"/>
    <property type="match status" value="1"/>
</dbReference>
<dbReference type="Gene3D" id="3.20.20.70">
    <property type="entry name" value="Aldolase class I"/>
    <property type="match status" value="2"/>
</dbReference>
<keyword evidence="3" id="KW-0408">Iron</keyword>
<evidence type="ECO:0000313" key="7">
    <source>
        <dbReference type="EMBL" id="WCO65888.1"/>
    </source>
</evidence>
<accession>A0AAF0BUA8</accession>
<feature type="domain" description="Radical SAM core" evidence="5">
    <location>
        <begin position="109"/>
        <end position="247"/>
    </location>
</feature>
<organism evidence="7 8">
    <name type="scientific">Iamia majanohamensis</name>
    <dbReference type="NCBI Taxonomy" id="467976"/>
    <lineage>
        <taxon>Bacteria</taxon>
        <taxon>Bacillati</taxon>
        <taxon>Actinomycetota</taxon>
        <taxon>Acidimicrobiia</taxon>
        <taxon>Acidimicrobiales</taxon>
        <taxon>Iamiaceae</taxon>
        <taxon>Iamia</taxon>
    </lineage>
</organism>
<evidence type="ECO:0000256" key="4">
    <source>
        <dbReference type="ARBA" id="ARBA00023014"/>
    </source>
</evidence>
<keyword evidence="2" id="KW-0479">Metal-binding</keyword>
<evidence type="ECO:0000256" key="3">
    <source>
        <dbReference type="ARBA" id="ARBA00023004"/>
    </source>
</evidence>
<dbReference type="InterPro" id="IPR023885">
    <property type="entry name" value="4Fe4S-binding_SPASM_dom"/>
</dbReference>
<dbReference type="GO" id="GO:0051536">
    <property type="term" value="F:iron-sulfur cluster binding"/>
    <property type="evidence" value="ECO:0007669"/>
    <property type="project" value="UniProtKB-KW"/>
</dbReference>
<evidence type="ECO:0000259" key="5">
    <source>
        <dbReference type="Pfam" id="PF04055"/>
    </source>
</evidence>
<evidence type="ECO:0000313" key="8">
    <source>
        <dbReference type="Proteomes" id="UP001216390"/>
    </source>
</evidence>
<sequence length="510" mass="55665">MSAATASSGPTCRAPFVSMEFDPTGAVLACCANALYPLGHVGEASLRAIWEGPRAEALRAAVARGDLALGCTICRHRLRHDGAELPMRAYDHLGGGGSHDWPERLSFSLHNTCNLECVMCGADRSSRIRSRRAGMAPLPHAYGDAFFGELEEFLAHATTCDFVGGEPFLVREHWRVWDLLRVANPGARCAVVTNGTVWNDRVEGVLADFPTDVRLSMDGFTKATFESVRVGADFQVFMRNLVRFRDYAHEAGTELSISWSFVRHSWAELAETMAWAEDLGIPVYVQTVIERDHGVQHMADDELRRVLEVMEAQGRRTRPALHLNGEMWDRQVAMVASEVERRAAGRRPEPCLDPPGPANIEVVRDALAAVAAVAPGPEAPATPPAAAAHLRRWHLDPRDATHLRLHEGALRTIAVGGGVPGAPVPPTVDAWVDELCHRFEGELWLLEELWLDDGVVVLTLGIGGPHRDGAMTIIRVLAHPGRAGVELGAFLDEASRPQPVAVDLRARRSA</sequence>
<dbReference type="InterPro" id="IPR007197">
    <property type="entry name" value="rSAM"/>
</dbReference>
<evidence type="ECO:0000256" key="1">
    <source>
        <dbReference type="ARBA" id="ARBA00022691"/>
    </source>
</evidence>
<dbReference type="InterPro" id="IPR013785">
    <property type="entry name" value="Aldolase_TIM"/>
</dbReference>
<dbReference type="RefSeq" id="WP_272735414.1">
    <property type="nucleotide sequence ID" value="NZ_CP116942.1"/>
</dbReference>
<keyword evidence="4" id="KW-0411">Iron-sulfur</keyword>
<evidence type="ECO:0000259" key="6">
    <source>
        <dbReference type="Pfam" id="PF13186"/>
    </source>
</evidence>
<keyword evidence="1" id="KW-0949">S-adenosyl-L-methionine</keyword>
<gene>
    <name evidence="7" type="ORF">PO878_15400</name>
</gene>
<name>A0AAF0BUA8_9ACTN</name>
<keyword evidence="8" id="KW-1185">Reference proteome</keyword>